<evidence type="ECO:0000256" key="1">
    <source>
        <dbReference type="SAM" id="SignalP"/>
    </source>
</evidence>
<dbReference type="PROSITE" id="PS51257">
    <property type="entry name" value="PROKAR_LIPOPROTEIN"/>
    <property type="match status" value="1"/>
</dbReference>
<organism evidence="2 3">
    <name type="scientific">Lacihabitans lacunae</name>
    <dbReference type="NCBI Taxonomy" id="1028214"/>
    <lineage>
        <taxon>Bacteria</taxon>
        <taxon>Pseudomonadati</taxon>
        <taxon>Bacteroidota</taxon>
        <taxon>Cytophagia</taxon>
        <taxon>Cytophagales</taxon>
        <taxon>Leadbetterellaceae</taxon>
        <taxon>Lacihabitans</taxon>
    </lineage>
</organism>
<accession>A0ABV7YW44</accession>
<comment type="caution">
    <text evidence="2">The sequence shown here is derived from an EMBL/GenBank/DDBJ whole genome shotgun (WGS) entry which is preliminary data.</text>
</comment>
<reference evidence="3" key="1">
    <citation type="journal article" date="2019" name="Int. J. Syst. Evol. Microbiol.">
        <title>The Global Catalogue of Microorganisms (GCM) 10K type strain sequencing project: providing services to taxonomists for standard genome sequencing and annotation.</title>
        <authorList>
            <consortium name="The Broad Institute Genomics Platform"/>
            <consortium name="The Broad Institute Genome Sequencing Center for Infectious Disease"/>
            <person name="Wu L."/>
            <person name="Ma J."/>
        </authorList>
    </citation>
    <scope>NUCLEOTIDE SEQUENCE [LARGE SCALE GENOMIC DNA]</scope>
    <source>
        <strain evidence="3">CECT 7956</strain>
    </source>
</reference>
<evidence type="ECO:0000313" key="2">
    <source>
        <dbReference type="EMBL" id="MFC3811205.1"/>
    </source>
</evidence>
<dbReference type="EMBL" id="JBHRYQ010000001">
    <property type="protein sequence ID" value="MFC3811205.1"/>
    <property type="molecule type" value="Genomic_DNA"/>
</dbReference>
<sequence>MFKNTAKALIFLIVGATMLSSCYKEPNFSMTPEISFASITKDMRLDQFTGARKDSIIVSINFKDGDGDLGYNTEEIGSIIPRTDYNFVIKSLRSKNGKFTEFKPEETLSGFFPRLKTDDKIGPIEGKLSYRIQIETAFWPFKKDTVKFEIYIKDRAGNVSNTTETDPVIIKEF</sequence>
<evidence type="ECO:0008006" key="4">
    <source>
        <dbReference type="Google" id="ProtNLM"/>
    </source>
</evidence>
<feature type="chain" id="PRO_5046320241" description="DUF4625 domain-containing protein" evidence="1">
    <location>
        <begin position="24"/>
        <end position="173"/>
    </location>
</feature>
<dbReference type="Proteomes" id="UP001595616">
    <property type="component" value="Unassembled WGS sequence"/>
</dbReference>
<dbReference type="RefSeq" id="WP_379838010.1">
    <property type="nucleotide sequence ID" value="NZ_JBHRYQ010000001.1"/>
</dbReference>
<feature type="signal peptide" evidence="1">
    <location>
        <begin position="1"/>
        <end position="23"/>
    </location>
</feature>
<evidence type="ECO:0000313" key="3">
    <source>
        <dbReference type="Proteomes" id="UP001595616"/>
    </source>
</evidence>
<keyword evidence="3" id="KW-1185">Reference proteome</keyword>
<keyword evidence="1" id="KW-0732">Signal</keyword>
<gene>
    <name evidence="2" type="ORF">ACFOOI_11110</name>
</gene>
<proteinExistence type="predicted"/>
<name>A0ABV7YW44_9BACT</name>
<protein>
    <recommendedName>
        <fullName evidence="4">DUF4625 domain-containing protein</fullName>
    </recommendedName>
</protein>